<accession>A0A316Z2U9</accession>
<protein>
    <submittedName>
        <fullName evidence="2">Uncharacterized protein</fullName>
    </submittedName>
</protein>
<evidence type="ECO:0000256" key="1">
    <source>
        <dbReference type="SAM" id="MobiDB-lite"/>
    </source>
</evidence>
<feature type="region of interest" description="Disordered" evidence="1">
    <location>
        <begin position="92"/>
        <end position="113"/>
    </location>
</feature>
<reference evidence="2 3" key="1">
    <citation type="journal article" date="2018" name="Mol. Biol. Evol.">
        <title>Broad Genomic Sampling Reveals a Smut Pathogenic Ancestry of the Fungal Clade Ustilaginomycotina.</title>
        <authorList>
            <person name="Kijpornyongpan T."/>
            <person name="Mondo S.J."/>
            <person name="Barry K."/>
            <person name="Sandor L."/>
            <person name="Lee J."/>
            <person name="Lipzen A."/>
            <person name="Pangilinan J."/>
            <person name="LaButti K."/>
            <person name="Hainaut M."/>
            <person name="Henrissat B."/>
            <person name="Grigoriev I.V."/>
            <person name="Spatafora J.W."/>
            <person name="Aime M.C."/>
        </authorList>
    </citation>
    <scope>NUCLEOTIDE SEQUENCE [LARGE SCALE GENOMIC DNA]</scope>
    <source>
        <strain evidence="2 3">MCA 4186</strain>
    </source>
</reference>
<gene>
    <name evidence="2" type="ORF">FA09DRAFT_331803</name>
</gene>
<dbReference type="EMBL" id="KZ819302">
    <property type="protein sequence ID" value="PWN95861.1"/>
    <property type="molecule type" value="Genomic_DNA"/>
</dbReference>
<dbReference type="Proteomes" id="UP000245946">
    <property type="component" value="Unassembled WGS sequence"/>
</dbReference>
<feature type="region of interest" description="Disordered" evidence="1">
    <location>
        <begin position="1"/>
        <end position="61"/>
    </location>
</feature>
<feature type="compositionally biased region" description="Low complexity" evidence="1">
    <location>
        <begin position="20"/>
        <end position="33"/>
    </location>
</feature>
<dbReference type="GeneID" id="37270727"/>
<evidence type="ECO:0000313" key="3">
    <source>
        <dbReference type="Proteomes" id="UP000245946"/>
    </source>
</evidence>
<dbReference type="AlphaFoldDB" id="A0A316Z2U9"/>
<feature type="compositionally biased region" description="Low complexity" evidence="1">
    <location>
        <begin position="92"/>
        <end position="106"/>
    </location>
</feature>
<dbReference type="PANTHER" id="PTHR48125:SF10">
    <property type="entry name" value="OS12G0136300 PROTEIN"/>
    <property type="match status" value="1"/>
</dbReference>
<dbReference type="PANTHER" id="PTHR48125">
    <property type="entry name" value="LP07818P1"/>
    <property type="match status" value="1"/>
</dbReference>
<keyword evidence="3" id="KW-1185">Reference proteome</keyword>
<evidence type="ECO:0000313" key="2">
    <source>
        <dbReference type="EMBL" id="PWN95861.1"/>
    </source>
</evidence>
<proteinExistence type="predicted"/>
<name>A0A316Z2U9_9BASI</name>
<sequence length="551" mass="59801">MIKETALQAHISLTKKAAERAPPAAPLSSSNTSSDEEEERALAAWRRRGSGSLTPEPPPASVARSLELEHLSRARTTQRRLLAGEPEVNIFSRDASSSTNSSPAGSGLRRAGAQRASLSRYVIRRDHSSSDLRSEAERDAELTLSQSIAYDSRRSWNDYLTSTLRQDDSSGSNAAATTRAADRAARFAAPDVGISARLEAMRASVARLDAIASRRSASAASARAARPAPFPAAADGVLRRELTQGVTLSSNGRPASSQPLSDMFGMERQPRDVLAAAAPPPATAAADAPPAAPAAQAITAARADLGGRAAGFRAYAQARRSRVEEAPQRRQPRRQPELVTPAFCVRARVVEMQQYRDQEVRLRDASRLGIAHYAKAAEMSEEEAQAFFNAEFVRQMRYSRRYIVALFNHATLLQRGELAARPSSWPEGASAYWHHALSDPEELHTMISWAWKHVVALIEAGEALPQMAHRFLDYQLALQDCQEWTSLKIRRLLAHPSDAEARHLAERFNFVPPQPAEGGDAAAAPGTSDGARAIAALPQRARQSVAEPTLL</sequence>
<organism evidence="2 3">
    <name type="scientific">Tilletiopsis washingtonensis</name>
    <dbReference type="NCBI Taxonomy" id="58919"/>
    <lineage>
        <taxon>Eukaryota</taxon>
        <taxon>Fungi</taxon>
        <taxon>Dikarya</taxon>
        <taxon>Basidiomycota</taxon>
        <taxon>Ustilaginomycotina</taxon>
        <taxon>Exobasidiomycetes</taxon>
        <taxon>Entylomatales</taxon>
        <taxon>Entylomatales incertae sedis</taxon>
        <taxon>Tilletiopsis</taxon>
    </lineage>
</organism>
<dbReference type="RefSeq" id="XP_025596140.1">
    <property type="nucleotide sequence ID" value="XM_025743183.1"/>
</dbReference>